<dbReference type="RefSeq" id="WP_319597723.1">
    <property type="nucleotide sequence ID" value="NZ_AP035884.1"/>
</dbReference>
<dbReference type="PANTHER" id="PTHR43135:SF3">
    <property type="entry name" value="ALPHA-D-RIBOSE 1-METHYLPHOSPHONATE 5-TRIPHOSPHATE DIPHOSPHATASE"/>
    <property type="match status" value="1"/>
</dbReference>
<reference evidence="2" key="1">
    <citation type="submission" date="2024-07" db="EMBL/GenBank/DDBJ databases">
        <title>Complete genome sequences of cellulolytic bacteria, Kitasatospora sp. CMC57 and Streptomyces sp. CMC78, isolated from Japanese agricultural soil.</title>
        <authorList>
            <person name="Hashimoto T."/>
            <person name="Ito M."/>
            <person name="Iwamoto M."/>
            <person name="Fukahori D."/>
            <person name="Shoda T."/>
            <person name="Sakoda M."/>
            <person name="Morohoshi T."/>
            <person name="Mitsuboshi M."/>
            <person name="Nishizawa T."/>
        </authorList>
    </citation>
    <scope>NUCLEOTIDE SEQUENCE</scope>
    <source>
        <strain evidence="2">CMC78</strain>
    </source>
</reference>
<accession>A0AB33KHF1</accession>
<dbReference type="SUPFAM" id="SSF51338">
    <property type="entry name" value="Composite domain of metallo-dependent hydrolases"/>
    <property type="match status" value="1"/>
</dbReference>
<dbReference type="PANTHER" id="PTHR43135">
    <property type="entry name" value="ALPHA-D-RIBOSE 1-METHYLPHOSPHONATE 5-TRIPHOSPHATE DIPHOSPHATASE"/>
    <property type="match status" value="1"/>
</dbReference>
<evidence type="ECO:0000313" key="2">
    <source>
        <dbReference type="EMBL" id="BFP51273.1"/>
    </source>
</evidence>
<dbReference type="EMBL" id="AP035884">
    <property type="protein sequence ID" value="BFP51273.1"/>
    <property type="molecule type" value="Genomic_DNA"/>
</dbReference>
<gene>
    <name evidence="2" type="ORF">SCMC78_10800</name>
</gene>
<dbReference type="KEGG" id="stcm:SCMC78_10800"/>
<name>A0AB33KHF1_9ACTN</name>
<dbReference type="AlphaFoldDB" id="A0AB33KHF1"/>
<proteinExistence type="predicted"/>
<dbReference type="InterPro" id="IPR057744">
    <property type="entry name" value="OTAase-like"/>
</dbReference>
<dbReference type="InterPro" id="IPR006680">
    <property type="entry name" value="Amidohydro-rel"/>
</dbReference>
<evidence type="ECO:0000259" key="1">
    <source>
        <dbReference type="Pfam" id="PF01979"/>
    </source>
</evidence>
<dbReference type="Gene3D" id="2.30.40.10">
    <property type="entry name" value="Urease, subunit C, domain 1"/>
    <property type="match status" value="1"/>
</dbReference>
<dbReference type="SUPFAM" id="SSF51556">
    <property type="entry name" value="Metallo-dependent hydrolases"/>
    <property type="match status" value="1"/>
</dbReference>
<dbReference type="InterPro" id="IPR011059">
    <property type="entry name" value="Metal-dep_hydrolase_composite"/>
</dbReference>
<dbReference type="InterPro" id="IPR032466">
    <property type="entry name" value="Metal_Hydrolase"/>
</dbReference>
<dbReference type="InterPro" id="IPR051781">
    <property type="entry name" value="Metallo-dep_Hydrolase"/>
</dbReference>
<dbReference type="Gene3D" id="3.20.20.140">
    <property type="entry name" value="Metal-dependent hydrolases"/>
    <property type="match status" value="1"/>
</dbReference>
<dbReference type="GO" id="GO:0016810">
    <property type="term" value="F:hydrolase activity, acting on carbon-nitrogen (but not peptide) bonds"/>
    <property type="evidence" value="ECO:0007669"/>
    <property type="project" value="InterPro"/>
</dbReference>
<protein>
    <submittedName>
        <fullName evidence="2">Amidohydrolase family protein</fullName>
    </submittedName>
</protein>
<dbReference type="CDD" id="cd01299">
    <property type="entry name" value="Met_dep_hydrolase_A"/>
    <property type="match status" value="1"/>
</dbReference>
<organism evidence="2">
    <name type="scientific">Streptomyces sp. CMC78</name>
    <dbReference type="NCBI Taxonomy" id="3231512"/>
    <lineage>
        <taxon>Bacteria</taxon>
        <taxon>Bacillati</taxon>
        <taxon>Actinomycetota</taxon>
        <taxon>Actinomycetes</taxon>
        <taxon>Kitasatosporales</taxon>
        <taxon>Streptomycetaceae</taxon>
        <taxon>Streptomyces</taxon>
    </lineage>
</organism>
<dbReference type="Pfam" id="PF01979">
    <property type="entry name" value="Amidohydro_1"/>
    <property type="match status" value="1"/>
</dbReference>
<sequence>MPPGIEAGPARTGGQRLTHVRVIDGLGGRPVDNGEVAFRDGMLTYVGPFRGDELSGADGGLPRRALPGFTVLPGFIDCHVHFAAGGIAPWQAGGMFASHFHLAAADNMRRTLEAGVTSARDLAGVDSGFRDAARAGLLQAPRLSLAIGAISPTGGHTDFVLPNGNTIPLAPRDLSTVADSDDEIRKVVRLLVRGGADVVKVCASGGITSSTSDPDHIGVPERQLRIIVEEAALRGGLPVAAHAQGAEGVHAAVKAGVTSVEHGYAVRPDTLEAMIAQGTFLVPTLSAALSLPDPTTVPRYLWEKKKKWSGIARKHLTRALRSGVKVAMGTDAGACPHGRNLAELGHLTDLGMSPMDAIVSGTRHAAELIGRSQHLGTLEAGKYADLVLTACDPLADIKALAYPTAVRMVVQGGSVVKDTTSTS</sequence>
<feature type="domain" description="Amidohydrolase-related" evidence="1">
    <location>
        <begin position="70"/>
        <end position="416"/>
    </location>
</feature>